<dbReference type="EMBL" id="DVFU01000067">
    <property type="protein sequence ID" value="HIQ64783.1"/>
    <property type="molecule type" value="Genomic_DNA"/>
</dbReference>
<proteinExistence type="predicted"/>
<reference evidence="1" key="1">
    <citation type="submission" date="2020-10" db="EMBL/GenBank/DDBJ databases">
        <authorList>
            <person name="Gilroy R."/>
        </authorList>
    </citation>
    <scope>NUCLEOTIDE SEQUENCE</scope>
    <source>
        <strain evidence="1">CHK165-10780</strain>
    </source>
</reference>
<dbReference type="Proteomes" id="UP000886725">
    <property type="component" value="Unassembled WGS sequence"/>
</dbReference>
<evidence type="ECO:0000313" key="2">
    <source>
        <dbReference type="Proteomes" id="UP000886725"/>
    </source>
</evidence>
<evidence type="ECO:0000313" key="1">
    <source>
        <dbReference type="EMBL" id="HIQ64783.1"/>
    </source>
</evidence>
<organism evidence="1 2">
    <name type="scientific">Candidatus Faecenecus gallistercoris</name>
    <dbReference type="NCBI Taxonomy" id="2840793"/>
    <lineage>
        <taxon>Bacteria</taxon>
        <taxon>Bacillati</taxon>
        <taxon>Bacillota</taxon>
        <taxon>Bacillota incertae sedis</taxon>
        <taxon>Candidatus Faecenecus</taxon>
    </lineage>
</organism>
<dbReference type="AlphaFoldDB" id="A0A9D0Z1L5"/>
<reference evidence="1" key="2">
    <citation type="journal article" date="2021" name="PeerJ">
        <title>Extensive microbial diversity within the chicken gut microbiome revealed by metagenomics and culture.</title>
        <authorList>
            <person name="Gilroy R."/>
            <person name="Ravi A."/>
            <person name="Getino M."/>
            <person name="Pursley I."/>
            <person name="Horton D.L."/>
            <person name="Alikhan N.F."/>
            <person name="Baker D."/>
            <person name="Gharbi K."/>
            <person name="Hall N."/>
            <person name="Watson M."/>
            <person name="Adriaenssens E.M."/>
            <person name="Foster-Nyarko E."/>
            <person name="Jarju S."/>
            <person name="Secka A."/>
            <person name="Antonio M."/>
            <person name="Oren A."/>
            <person name="Chaudhuri R.R."/>
            <person name="La Ragione R."/>
            <person name="Hildebrand F."/>
            <person name="Pallen M.J."/>
        </authorList>
    </citation>
    <scope>NUCLEOTIDE SEQUENCE</scope>
    <source>
        <strain evidence="1">CHK165-10780</strain>
    </source>
</reference>
<feature type="non-terminal residue" evidence="1">
    <location>
        <position position="72"/>
    </location>
</feature>
<accession>A0A9D0Z1L5</accession>
<gene>
    <name evidence="1" type="ORF">IAC85_03500</name>
</gene>
<sequence length="72" mass="8353">MKATLNLVLTHEYVNLDPNQTKRANHRDRHTIPKEMIPIIGEPYKDAYGNEKIGPMELRKLDEFISQNFSDG</sequence>
<comment type="caution">
    <text evidence="1">The sequence shown here is derived from an EMBL/GenBank/DDBJ whole genome shotgun (WGS) entry which is preliminary data.</text>
</comment>
<name>A0A9D0Z1L5_9FIRM</name>
<protein>
    <submittedName>
        <fullName evidence="1">Uncharacterized protein</fullName>
    </submittedName>
</protein>